<evidence type="ECO:0000313" key="1">
    <source>
        <dbReference type="EMBL" id="RPB06846.1"/>
    </source>
</evidence>
<keyword evidence="2" id="KW-1185">Reference proteome</keyword>
<gene>
    <name evidence="1" type="ORF">P167DRAFT_579947</name>
</gene>
<dbReference type="EMBL" id="ML119213">
    <property type="protein sequence ID" value="RPB06846.1"/>
    <property type="molecule type" value="Genomic_DNA"/>
</dbReference>
<accession>A0A3N4K8J6</accession>
<proteinExistence type="predicted"/>
<dbReference type="Proteomes" id="UP000277580">
    <property type="component" value="Unassembled WGS sequence"/>
</dbReference>
<dbReference type="InParanoid" id="A0A3N4K8J6"/>
<protein>
    <submittedName>
        <fullName evidence="1">Uncharacterized protein</fullName>
    </submittedName>
</protein>
<name>A0A3N4K8J6_9PEZI</name>
<organism evidence="1 2">
    <name type="scientific">Morchella conica CCBAS932</name>
    <dbReference type="NCBI Taxonomy" id="1392247"/>
    <lineage>
        <taxon>Eukaryota</taxon>
        <taxon>Fungi</taxon>
        <taxon>Dikarya</taxon>
        <taxon>Ascomycota</taxon>
        <taxon>Pezizomycotina</taxon>
        <taxon>Pezizomycetes</taxon>
        <taxon>Pezizales</taxon>
        <taxon>Morchellaceae</taxon>
        <taxon>Morchella</taxon>
    </lineage>
</organism>
<reference evidence="1 2" key="1">
    <citation type="journal article" date="2018" name="Nat. Ecol. Evol.">
        <title>Pezizomycetes genomes reveal the molecular basis of ectomycorrhizal truffle lifestyle.</title>
        <authorList>
            <person name="Murat C."/>
            <person name="Payen T."/>
            <person name="Noel B."/>
            <person name="Kuo A."/>
            <person name="Morin E."/>
            <person name="Chen J."/>
            <person name="Kohler A."/>
            <person name="Krizsan K."/>
            <person name="Balestrini R."/>
            <person name="Da Silva C."/>
            <person name="Montanini B."/>
            <person name="Hainaut M."/>
            <person name="Levati E."/>
            <person name="Barry K.W."/>
            <person name="Belfiori B."/>
            <person name="Cichocki N."/>
            <person name="Clum A."/>
            <person name="Dockter R.B."/>
            <person name="Fauchery L."/>
            <person name="Guy J."/>
            <person name="Iotti M."/>
            <person name="Le Tacon F."/>
            <person name="Lindquist E.A."/>
            <person name="Lipzen A."/>
            <person name="Malagnac F."/>
            <person name="Mello A."/>
            <person name="Molinier V."/>
            <person name="Miyauchi S."/>
            <person name="Poulain J."/>
            <person name="Riccioni C."/>
            <person name="Rubini A."/>
            <person name="Sitrit Y."/>
            <person name="Splivallo R."/>
            <person name="Traeger S."/>
            <person name="Wang M."/>
            <person name="Zifcakova L."/>
            <person name="Wipf D."/>
            <person name="Zambonelli A."/>
            <person name="Paolocci F."/>
            <person name="Nowrousian M."/>
            <person name="Ottonello S."/>
            <person name="Baldrian P."/>
            <person name="Spatafora J.W."/>
            <person name="Henrissat B."/>
            <person name="Nagy L.G."/>
            <person name="Aury J.M."/>
            <person name="Wincker P."/>
            <person name="Grigoriev I.V."/>
            <person name="Bonfante P."/>
            <person name="Martin F.M."/>
        </authorList>
    </citation>
    <scope>NUCLEOTIDE SEQUENCE [LARGE SCALE GENOMIC DNA]</scope>
    <source>
        <strain evidence="1 2">CCBAS932</strain>
    </source>
</reference>
<sequence>MFSRYDECSHRTANALTAPRLFPRMLPRTLPRTLPRGLLRVLPEHSLMLTELRHSSYPLKVRQPSFGLLWIDTPSSKDRKAAPVPQKISNVGILNAAVRSVAGY</sequence>
<evidence type="ECO:0000313" key="2">
    <source>
        <dbReference type="Proteomes" id="UP000277580"/>
    </source>
</evidence>
<dbReference type="AlphaFoldDB" id="A0A3N4K8J6"/>